<reference evidence="1" key="1">
    <citation type="submission" date="2021-06" db="EMBL/GenBank/DDBJ databases">
        <authorList>
            <person name="Kallberg Y."/>
            <person name="Tangrot J."/>
            <person name="Rosling A."/>
        </authorList>
    </citation>
    <scope>NUCLEOTIDE SEQUENCE</scope>
    <source>
        <strain evidence="1">MA453B</strain>
    </source>
</reference>
<dbReference type="AlphaFoldDB" id="A0A9N9JIS6"/>
<gene>
    <name evidence="1" type="ORF">DERYTH_LOCUS19607</name>
</gene>
<evidence type="ECO:0000313" key="2">
    <source>
        <dbReference type="Proteomes" id="UP000789405"/>
    </source>
</evidence>
<feature type="non-terminal residue" evidence="1">
    <location>
        <position position="50"/>
    </location>
</feature>
<evidence type="ECO:0000313" key="1">
    <source>
        <dbReference type="EMBL" id="CAG8780664.1"/>
    </source>
</evidence>
<dbReference type="Proteomes" id="UP000789405">
    <property type="component" value="Unassembled WGS sequence"/>
</dbReference>
<organism evidence="1 2">
    <name type="scientific">Dentiscutata erythropus</name>
    <dbReference type="NCBI Taxonomy" id="1348616"/>
    <lineage>
        <taxon>Eukaryota</taxon>
        <taxon>Fungi</taxon>
        <taxon>Fungi incertae sedis</taxon>
        <taxon>Mucoromycota</taxon>
        <taxon>Glomeromycotina</taxon>
        <taxon>Glomeromycetes</taxon>
        <taxon>Diversisporales</taxon>
        <taxon>Gigasporaceae</taxon>
        <taxon>Dentiscutata</taxon>
    </lineage>
</organism>
<keyword evidence="2" id="KW-1185">Reference proteome</keyword>
<name>A0A9N9JIS6_9GLOM</name>
<protein>
    <submittedName>
        <fullName evidence="1">14078_t:CDS:1</fullName>
    </submittedName>
</protein>
<proteinExistence type="predicted"/>
<sequence length="50" mass="5550">QCGLALEAHSGTLHLVHHKLLCGGWSPSNKRVKGSSKFLFTTIRFPFDRA</sequence>
<accession>A0A9N9JIS6</accession>
<comment type="caution">
    <text evidence="1">The sequence shown here is derived from an EMBL/GenBank/DDBJ whole genome shotgun (WGS) entry which is preliminary data.</text>
</comment>
<dbReference type="EMBL" id="CAJVPY010021749">
    <property type="protein sequence ID" value="CAG8780664.1"/>
    <property type="molecule type" value="Genomic_DNA"/>
</dbReference>